<feature type="region of interest" description="Disordered" evidence="1">
    <location>
        <begin position="125"/>
        <end position="159"/>
    </location>
</feature>
<evidence type="ECO:0000313" key="3">
    <source>
        <dbReference type="Proteomes" id="UP000822993"/>
    </source>
</evidence>
<keyword evidence="3" id="KW-1185">Reference proteome</keyword>
<evidence type="ECO:0000256" key="1">
    <source>
        <dbReference type="SAM" id="MobiDB-lite"/>
    </source>
</evidence>
<comment type="caution">
    <text evidence="2">The sequence shown here is derived from an EMBL/GenBank/DDBJ whole genome shotgun (WGS) entry which is preliminary data.</text>
</comment>
<sequence length="159" mass="17073">MRPPVRRGRGFELWSDAWLWVAAAPSPAPRADSPEMPLGVDLGLLRVGANCETLSGGIVWMAGTAHERHGATTGQVWVPDGGAPGPVRTAVVADPHVPTFFSERSVLPISQVREVLAEFVMEDSGERPRSVSWVAGQLDGSRMDEPRPPASLTSDDPWA</sequence>
<dbReference type="EMBL" id="JACSPN010000006">
    <property type="protein sequence ID" value="MBE7699968.1"/>
    <property type="molecule type" value="Genomic_DNA"/>
</dbReference>
<proteinExistence type="predicted"/>
<reference evidence="2 3" key="1">
    <citation type="submission" date="2020-08" db="EMBL/GenBank/DDBJ databases">
        <title>A Genomic Blueprint of the Chicken Gut Microbiome.</title>
        <authorList>
            <person name="Gilroy R."/>
            <person name="Ravi A."/>
            <person name="Getino M."/>
            <person name="Pursley I."/>
            <person name="Horton D.L."/>
            <person name="Alikhan N.-F."/>
            <person name="Baker D."/>
            <person name="Gharbi K."/>
            <person name="Hall N."/>
            <person name="Watson M."/>
            <person name="Adriaenssens E.M."/>
            <person name="Foster-Nyarko E."/>
            <person name="Jarju S."/>
            <person name="Secka A."/>
            <person name="Antonio M."/>
            <person name="Oren A."/>
            <person name="Chaudhuri R."/>
            <person name="La Ragione R.M."/>
            <person name="Hildebrand F."/>
            <person name="Pallen M.J."/>
        </authorList>
    </citation>
    <scope>NUCLEOTIDE SEQUENCE [LARGE SCALE GENOMIC DNA]</scope>
    <source>
        <strain evidence="2 3">Sa1BUA8</strain>
    </source>
</reference>
<dbReference type="Proteomes" id="UP000822993">
    <property type="component" value="Unassembled WGS sequence"/>
</dbReference>
<accession>A0A9D5YXW0</accession>
<gene>
    <name evidence="2" type="ORF">H9623_06555</name>
</gene>
<dbReference type="InterPro" id="IPR025680">
    <property type="entry name" value="DddI"/>
</dbReference>
<dbReference type="Pfam" id="PF14430">
    <property type="entry name" value="Imm1"/>
    <property type="match status" value="1"/>
</dbReference>
<name>A0A9D5YXW0_9CELL</name>
<dbReference type="AlphaFoldDB" id="A0A9D5YXW0"/>
<protein>
    <submittedName>
        <fullName evidence="2">Uncharacterized protein</fullName>
    </submittedName>
</protein>
<evidence type="ECO:0000313" key="2">
    <source>
        <dbReference type="EMBL" id="MBE7699968.1"/>
    </source>
</evidence>
<organism evidence="2 3">
    <name type="scientific">Oerskovia douganii</name>
    <dbReference type="NCBI Taxonomy" id="2762210"/>
    <lineage>
        <taxon>Bacteria</taxon>
        <taxon>Bacillati</taxon>
        <taxon>Actinomycetota</taxon>
        <taxon>Actinomycetes</taxon>
        <taxon>Micrococcales</taxon>
        <taxon>Cellulomonadaceae</taxon>
        <taxon>Oerskovia</taxon>
    </lineage>
</organism>